<gene>
    <name evidence="1" type="ORF">HPB48_023318</name>
</gene>
<reference evidence="1 2" key="1">
    <citation type="journal article" date="2020" name="Cell">
        <title>Large-Scale Comparative Analyses of Tick Genomes Elucidate Their Genetic Diversity and Vector Capacities.</title>
        <authorList>
            <consortium name="Tick Genome and Microbiome Consortium (TIGMIC)"/>
            <person name="Jia N."/>
            <person name="Wang J."/>
            <person name="Shi W."/>
            <person name="Du L."/>
            <person name="Sun Y."/>
            <person name="Zhan W."/>
            <person name="Jiang J.F."/>
            <person name="Wang Q."/>
            <person name="Zhang B."/>
            <person name="Ji P."/>
            <person name="Bell-Sakyi L."/>
            <person name="Cui X.M."/>
            <person name="Yuan T.T."/>
            <person name="Jiang B.G."/>
            <person name="Yang W.F."/>
            <person name="Lam T.T."/>
            <person name="Chang Q.C."/>
            <person name="Ding S.J."/>
            <person name="Wang X.J."/>
            <person name="Zhu J.G."/>
            <person name="Ruan X.D."/>
            <person name="Zhao L."/>
            <person name="Wei J.T."/>
            <person name="Ye R.Z."/>
            <person name="Que T.C."/>
            <person name="Du C.H."/>
            <person name="Zhou Y.H."/>
            <person name="Cheng J.X."/>
            <person name="Dai P.F."/>
            <person name="Guo W.B."/>
            <person name="Han X.H."/>
            <person name="Huang E.J."/>
            <person name="Li L.F."/>
            <person name="Wei W."/>
            <person name="Gao Y.C."/>
            <person name="Liu J.Z."/>
            <person name="Shao H.Z."/>
            <person name="Wang X."/>
            <person name="Wang C.C."/>
            <person name="Yang T.C."/>
            <person name="Huo Q.B."/>
            <person name="Li W."/>
            <person name="Chen H.Y."/>
            <person name="Chen S.E."/>
            <person name="Zhou L.G."/>
            <person name="Ni X.B."/>
            <person name="Tian J.H."/>
            <person name="Sheng Y."/>
            <person name="Liu T."/>
            <person name="Pan Y.S."/>
            <person name="Xia L.Y."/>
            <person name="Li J."/>
            <person name="Zhao F."/>
            <person name="Cao W.C."/>
        </authorList>
    </citation>
    <scope>NUCLEOTIDE SEQUENCE [LARGE SCALE GENOMIC DNA]</scope>
    <source>
        <strain evidence="1">HaeL-2018</strain>
    </source>
</reference>
<dbReference type="GO" id="GO:0005634">
    <property type="term" value="C:nucleus"/>
    <property type="evidence" value="ECO:0007669"/>
    <property type="project" value="TreeGrafter"/>
</dbReference>
<name>A0A9J6GW99_HAELO</name>
<dbReference type="PANTHER" id="PTHR24419">
    <property type="entry name" value="INTERLEUKIN-1 RECEPTOR-ASSOCIATED KINASE"/>
    <property type="match status" value="1"/>
</dbReference>
<dbReference type="GO" id="GO:0072354">
    <property type="term" value="F:histone H3T3 kinase activity"/>
    <property type="evidence" value="ECO:0007669"/>
    <property type="project" value="TreeGrafter"/>
</dbReference>
<dbReference type="Gene3D" id="1.10.510.10">
    <property type="entry name" value="Transferase(Phosphotransferase) domain 1"/>
    <property type="match status" value="1"/>
</dbReference>
<dbReference type="VEuPathDB" id="VectorBase:HLOH_060191"/>
<organism evidence="1 2">
    <name type="scientific">Haemaphysalis longicornis</name>
    <name type="common">Bush tick</name>
    <dbReference type="NCBI Taxonomy" id="44386"/>
    <lineage>
        <taxon>Eukaryota</taxon>
        <taxon>Metazoa</taxon>
        <taxon>Ecdysozoa</taxon>
        <taxon>Arthropoda</taxon>
        <taxon>Chelicerata</taxon>
        <taxon>Arachnida</taxon>
        <taxon>Acari</taxon>
        <taxon>Parasitiformes</taxon>
        <taxon>Ixodida</taxon>
        <taxon>Ixodoidea</taxon>
        <taxon>Ixodidae</taxon>
        <taxon>Haemaphysalinae</taxon>
        <taxon>Haemaphysalis</taxon>
    </lineage>
</organism>
<dbReference type="Pfam" id="PF12330">
    <property type="entry name" value="Haspin_kinase"/>
    <property type="match status" value="1"/>
</dbReference>
<sequence>MKTYGDVFFLFLYHFFQFDNVLQLWNILQQITLTLAVAEEALEFEQRDLRLNRVLVKRAWEEKVNFVIAGRRITVETRGVKAHITGLASARMTDGGCSFIAYISDSL</sequence>
<proteinExistence type="predicted"/>
<dbReference type="GO" id="GO:0035556">
    <property type="term" value="P:intracellular signal transduction"/>
    <property type="evidence" value="ECO:0007669"/>
    <property type="project" value="TreeGrafter"/>
</dbReference>
<protein>
    <submittedName>
        <fullName evidence="1">Uncharacterized protein</fullName>
    </submittedName>
</protein>
<evidence type="ECO:0000313" key="1">
    <source>
        <dbReference type="EMBL" id="KAH9382759.1"/>
    </source>
</evidence>
<accession>A0A9J6GW99</accession>
<comment type="caution">
    <text evidence="1">The sequence shown here is derived from an EMBL/GenBank/DDBJ whole genome shotgun (WGS) entry which is preliminary data.</text>
</comment>
<dbReference type="OrthoDB" id="6516563at2759"/>
<evidence type="ECO:0000313" key="2">
    <source>
        <dbReference type="Proteomes" id="UP000821853"/>
    </source>
</evidence>
<dbReference type="EMBL" id="JABSTR010000280">
    <property type="protein sequence ID" value="KAH9382759.1"/>
    <property type="molecule type" value="Genomic_DNA"/>
</dbReference>
<dbReference type="Proteomes" id="UP000821853">
    <property type="component" value="Unassembled WGS sequence"/>
</dbReference>
<dbReference type="AlphaFoldDB" id="A0A9J6GW99"/>
<dbReference type="GO" id="GO:0000278">
    <property type="term" value="P:mitotic cell cycle"/>
    <property type="evidence" value="ECO:0007669"/>
    <property type="project" value="TreeGrafter"/>
</dbReference>
<dbReference type="PANTHER" id="PTHR24419:SF18">
    <property type="entry name" value="SERINE_THREONINE-PROTEIN KINASE HASPIN"/>
    <property type="match status" value="1"/>
</dbReference>
<keyword evidence="2" id="KW-1185">Reference proteome</keyword>
<dbReference type="GO" id="GO:0005737">
    <property type="term" value="C:cytoplasm"/>
    <property type="evidence" value="ECO:0007669"/>
    <property type="project" value="TreeGrafter"/>
</dbReference>